<keyword evidence="7" id="KW-0732">Signal</keyword>
<comment type="pathway">
    <text evidence="2">Glycan metabolism; osmoregulated periplasmic glucan (OPG) biosynthesis.</text>
</comment>
<evidence type="ECO:0000313" key="9">
    <source>
        <dbReference type="EMBL" id="RZT91443.1"/>
    </source>
</evidence>
<dbReference type="GO" id="GO:0030246">
    <property type="term" value="F:carbohydrate binding"/>
    <property type="evidence" value="ECO:0007669"/>
    <property type="project" value="InterPro"/>
</dbReference>
<feature type="signal peptide" evidence="7">
    <location>
        <begin position="1"/>
        <end position="29"/>
    </location>
</feature>
<dbReference type="Gene3D" id="2.60.40.10">
    <property type="entry name" value="Immunoglobulins"/>
    <property type="match status" value="1"/>
</dbReference>
<dbReference type="PIRSF" id="PIRSF006281">
    <property type="entry name" value="MdoG"/>
    <property type="match status" value="1"/>
</dbReference>
<dbReference type="InterPro" id="IPR011013">
    <property type="entry name" value="Gal_mutarotase_sf_dom"/>
</dbReference>
<keyword evidence="10" id="KW-1185">Reference proteome</keyword>
<evidence type="ECO:0000256" key="1">
    <source>
        <dbReference type="ARBA" id="ARBA00004418"/>
    </source>
</evidence>
<evidence type="ECO:0000259" key="8">
    <source>
        <dbReference type="Pfam" id="PF04349"/>
    </source>
</evidence>
<dbReference type="GO" id="GO:0051274">
    <property type="term" value="P:beta-glucan biosynthetic process"/>
    <property type="evidence" value="ECO:0007669"/>
    <property type="project" value="TreeGrafter"/>
</dbReference>
<accession>A0A4Q7V7Z8</accession>
<dbReference type="InterPro" id="IPR014438">
    <property type="entry name" value="Glucan_biosyn_MdoG/MdoD"/>
</dbReference>
<feature type="domain" description="Glucan biosynthesis periplasmic MdoG C-terminal" evidence="8">
    <location>
        <begin position="35"/>
        <end position="520"/>
    </location>
</feature>
<comment type="subcellular location">
    <subcellularLocation>
        <location evidence="1">Periplasm</location>
    </subcellularLocation>
</comment>
<feature type="region of interest" description="Disordered" evidence="6">
    <location>
        <begin position="415"/>
        <end position="437"/>
    </location>
</feature>
<dbReference type="PANTHER" id="PTHR30504:SF4">
    <property type="entry name" value="GLUCANS BIOSYNTHESIS PROTEIN G"/>
    <property type="match status" value="1"/>
</dbReference>
<dbReference type="InterPro" id="IPR007444">
    <property type="entry name" value="Glucan_biosyn_MdoG_C"/>
</dbReference>
<evidence type="ECO:0000313" key="10">
    <source>
        <dbReference type="Proteomes" id="UP000293671"/>
    </source>
</evidence>
<feature type="chain" id="PRO_5020676156" description="Glucans biosynthesis protein G" evidence="7">
    <location>
        <begin position="30"/>
        <end position="524"/>
    </location>
</feature>
<name>A0A4Q7V7Z8_9BURK</name>
<dbReference type="InterPro" id="IPR014718">
    <property type="entry name" value="GH-type_carb-bd"/>
</dbReference>
<evidence type="ECO:0000256" key="2">
    <source>
        <dbReference type="ARBA" id="ARBA00005001"/>
    </source>
</evidence>
<protein>
    <recommendedName>
        <fullName evidence="4">Glucans biosynthesis protein G</fullName>
    </recommendedName>
</protein>
<dbReference type="UniPathway" id="UPA00637"/>
<dbReference type="Gene3D" id="2.70.98.10">
    <property type="match status" value="1"/>
</dbReference>
<dbReference type="InterPro" id="IPR013783">
    <property type="entry name" value="Ig-like_fold"/>
</dbReference>
<dbReference type="PANTHER" id="PTHR30504">
    <property type="entry name" value="GLUCANS BIOSYNTHESIS PROTEIN"/>
    <property type="match status" value="1"/>
</dbReference>
<dbReference type="Pfam" id="PF04349">
    <property type="entry name" value="MdoG"/>
    <property type="match status" value="1"/>
</dbReference>
<keyword evidence="5" id="KW-0574">Periplasm</keyword>
<dbReference type="SUPFAM" id="SSF81296">
    <property type="entry name" value="E set domains"/>
    <property type="match status" value="1"/>
</dbReference>
<dbReference type="GO" id="GO:0003824">
    <property type="term" value="F:catalytic activity"/>
    <property type="evidence" value="ECO:0007669"/>
    <property type="project" value="InterPro"/>
</dbReference>
<reference evidence="9 10" key="1">
    <citation type="submission" date="2019-02" db="EMBL/GenBank/DDBJ databases">
        <title>Genomic Encyclopedia of Type Strains, Phase IV (KMG-IV): sequencing the most valuable type-strain genomes for metagenomic binning, comparative biology and taxonomic classification.</title>
        <authorList>
            <person name="Goeker M."/>
        </authorList>
    </citation>
    <scope>NUCLEOTIDE SEQUENCE [LARGE SCALE GENOMIC DNA]</scope>
    <source>
        <strain evidence="9 10">DSM 19570</strain>
    </source>
</reference>
<evidence type="ECO:0000256" key="5">
    <source>
        <dbReference type="ARBA" id="ARBA00022764"/>
    </source>
</evidence>
<sequence>MLTQPLLPYPLLLRCLVAALLATPALCLAALPAAFDLDTLTQEARRLAAQPWQPPRAVGNARLAALSYDDYRDIRFKPAASLWRAEGLPFELQFFHAGRGNTLTPRLHEIVDGEVRPLALPRSAFSYGRAAAAINGAAGNAEVAGFRVHYPLNDPAYKDELAVFLGASYLRAIGAGQHYGLSARGIAVDTVGGAAGEEFPAFTAFWVERPARDARELAIYALLEGPRVTGAYRIKLRPGTATEMDVEARVYARTGVATPIATLGLAPLTSMFMGGENQPGPLQALGDFRPEVHDSDGLQIEGGDGEWLWRPLVNPGGAFVTSFAMPRGVRGYGLMQRDRAFASYQDPEAGYERRPGAWVVPRGDWGAGRIELLQFHTPDETNDNVVAYWVPAALPAPGEPLALAYTLRWQGDAQQRPPGAWVTQSRAGRSHETPRPGELQFNVDFTGPALAALKPDAEPEPVVSGGDNARILFSTVSRLPQGTDRRMTIKLQRHDATRPVELRAFLRHGTEVLSETWTYAVPPQ</sequence>
<dbReference type="Proteomes" id="UP000293671">
    <property type="component" value="Unassembled WGS sequence"/>
</dbReference>
<dbReference type="AlphaFoldDB" id="A0A4Q7V7Z8"/>
<proteinExistence type="inferred from homology"/>
<dbReference type="SUPFAM" id="SSF74650">
    <property type="entry name" value="Galactose mutarotase-like"/>
    <property type="match status" value="1"/>
</dbReference>
<organism evidence="9 10">
    <name type="scientific">Rivibacter subsaxonicus</name>
    <dbReference type="NCBI Taxonomy" id="457575"/>
    <lineage>
        <taxon>Bacteria</taxon>
        <taxon>Pseudomonadati</taxon>
        <taxon>Pseudomonadota</taxon>
        <taxon>Betaproteobacteria</taxon>
        <taxon>Burkholderiales</taxon>
        <taxon>Rivibacter</taxon>
    </lineage>
</organism>
<dbReference type="EMBL" id="SHKP01000011">
    <property type="protein sequence ID" value="RZT91443.1"/>
    <property type="molecule type" value="Genomic_DNA"/>
</dbReference>
<comment type="similarity">
    <text evidence="3">Belongs to the OpgD/OpgG family.</text>
</comment>
<evidence type="ECO:0000256" key="3">
    <source>
        <dbReference type="ARBA" id="ARBA00009284"/>
    </source>
</evidence>
<evidence type="ECO:0000256" key="7">
    <source>
        <dbReference type="SAM" id="SignalP"/>
    </source>
</evidence>
<evidence type="ECO:0000256" key="6">
    <source>
        <dbReference type="SAM" id="MobiDB-lite"/>
    </source>
</evidence>
<gene>
    <name evidence="9" type="ORF">EV670_3714</name>
</gene>
<dbReference type="RefSeq" id="WP_242617051.1">
    <property type="nucleotide sequence ID" value="NZ_SHKP01000011.1"/>
</dbReference>
<dbReference type="InterPro" id="IPR014756">
    <property type="entry name" value="Ig_E-set"/>
</dbReference>
<comment type="caution">
    <text evidence="9">The sequence shown here is derived from an EMBL/GenBank/DDBJ whole genome shotgun (WGS) entry which is preliminary data.</text>
</comment>
<evidence type="ECO:0000256" key="4">
    <source>
        <dbReference type="ARBA" id="ARBA00015376"/>
    </source>
</evidence>
<dbReference type="GO" id="GO:0030288">
    <property type="term" value="C:outer membrane-bounded periplasmic space"/>
    <property type="evidence" value="ECO:0007669"/>
    <property type="project" value="TreeGrafter"/>
</dbReference>